<gene>
    <name evidence="2" type="ORF">SSA02_13430</name>
</gene>
<dbReference type="AlphaFoldDB" id="A0A511BPC5"/>
<accession>A0A511BPC5</accession>
<evidence type="ECO:0000259" key="1">
    <source>
        <dbReference type="Pfam" id="PF01458"/>
    </source>
</evidence>
<dbReference type="RefSeq" id="WP_147093244.1">
    <property type="nucleotide sequence ID" value="NZ_BJVC01000002.1"/>
</dbReference>
<dbReference type="PANTHER" id="PTHR43575:SF1">
    <property type="entry name" value="PROTEIN ABCI7, CHLOROPLASTIC"/>
    <property type="match status" value="1"/>
</dbReference>
<dbReference type="InterPro" id="IPR037284">
    <property type="entry name" value="SUF_FeS_clus_asmbl_SufBD_sf"/>
</dbReference>
<feature type="domain" description="SUF system FeS cluster assembly SufBD core" evidence="1">
    <location>
        <begin position="150"/>
        <end position="373"/>
    </location>
</feature>
<dbReference type="SUPFAM" id="SSF101960">
    <property type="entry name" value="Stabilizer of iron transporter SufD"/>
    <property type="match status" value="1"/>
</dbReference>
<reference evidence="2 3" key="1">
    <citation type="submission" date="2019-07" db="EMBL/GenBank/DDBJ databases">
        <title>Whole genome shotgun sequence of Swaminathania salitolerans NBRC 104436.</title>
        <authorList>
            <person name="Hosoyama A."/>
            <person name="Uohara A."/>
            <person name="Ohji S."/>
            <person name="Ichikawa N."/>
        </authorList>
    </citation>
    <scope>NUCLEOTIDE SEQUENCE [LARGE SCALE GENOMIC DNA]</scope>
    <source>
        <strain evidence="2 3">NBRC 104436</strain>
    </source>
</reference>
<dbReference type="InterPro" id="IPR000825">
    <property type="entry name" value="SUF_FeS_clus_asmbl_SufBD_core"/>
</dbReference>
<dbReference type="GO" id="GO:0016226">
    <property type="term" value="P:iron-sulfur cluster assembly"/>
    <property type="evidence" value="ECO:0007669"/>
    <property type="project" value="InterPro"/>
</dbReference>
<comment type="caution">
    <text evidence="2">The sequence shown here is derived from an EMBL/GenBank/DDBJ whole genome shotgun (WGS) entry which is preliminary data.</text>
</comment>
<name>A0A511BPC5_9PROT</name>
<dbReference type="OrthoDB" id="9768262at2"/>
<dbReference type="PANTHER" id="PTHR43575">
    <property type="entry name" value="PROTEIN ABCI7, CHLOROPLASTIC"/>
    <property type="match status" value="1"/>
</dbReference>
<dbReference type="EMBL" id="BJVC01000002">
    <property type="protein sequence ID" value="GEL02180.1"/>
    <property type="molecule type" value="Genomic_DNA"/>
</dbReference>
<dbReference type="InterPro" id="IPR055346">
    <property type="entry name" value="Fe-S_cluster_assembly_SufBD"/>
</dbReference>
<keyword evidence="3" id="KW-1185">Reference proteome</keyword>
<proteinExistence type="predicted"/>
<dbReference type="NCBIfam" id="TIGR01981">
    <property type="entry name" value="sufD"/>
    <property type="match status" value="1"/>
</dbReference>
<evidence type="ECO:0000313" key="2">
    <source>
        <dbReference type="EMBL" id="GEL02180.1"/>
    </source>
</evidence>
<sequence length="404" mass="43186">MSGAEISALGSFMARAHEGQARTLLEQQGLPGRRLEAWRYTPLRALETTGFAAPAPVAPDEARALLARLAPEADASHRVVFVNGALVPELTSLPEGVRLVAADAPLVADRPISVLNTALAQPGLGLHVSAGADAGQIALVALVTGDAPVSTHLAHQVTLEADARLTLLDIQSGEGPYLANPVLGVRVAEGARLTHLRVQQDSQDAVNLAFVNADVSSRGLYDSFTLTLGARLSRHEVLAHLGGSNAAVHVNAAQLLAGNRHADLTSVIRHAAPDCISRQTVKNVIMEGGHGVFQGKIHVDRIAQKTDGYQMNQALLLSERAQIDSKPELEIYADDVKCSHGATVGALDDEQLFYLRARGIPHDEARAMLVRAFLLDALSLVQDETASALLDRRVETWWQKRDPE</sequence>
<dbReference type="Proteomes" id="UP000321405">
    <property type="component" value="Unassembled WGS sequence"/>
</dbReference>
<organism evidence="2 3">
    <name type="scientific">Swaminathania salitolerans</name>
    <dbReference type="NCBI Taxonomy" id="182838"/>
    <lineage>
        <taxon>Bacteria</taxon>
        <taxon>Pseudomonadati</taxon>
        <taxon>Pseudomonadota</taxon>
        <taxon>Alphaproteobacteria</taxon>
        <taxon>Acetobacterales</taxon>
        <taxon>Acetobacteraceae</taxon>
        <taxon>Swaminathania</taxon>
    </lineage>
</organism>
<dbReference type="InterPro" id="IPR011542">
    <property type="entry name" value="SUF_FeS_clus_asmbl_SufD"/>
</dbReference>
<dbReference type="Pfam" id="PF01458">
    <property type="entry name" value="SUFBD_core"/>
    <property type="match status" value="1"/>
</dbReference>
<protein>
    <submittedName>
        <fullName evidence="2">Fe-S cluster assembly protein SufD</fullName>
    </submittedName>
</protein>
<evidence type="ECO:0000313" key="3">
    <source>
        <dbReference type="Proteomes" id="UP000321405"/>
    </source>
</evidence>